<dbReference type="Gene3D" id="2.60.40.1120">
    <property type="entry name" value="Carboxypeptidase-like, regulatory domain"/>
    <property type="match status" value="3"/>
</dbReference>
<feature type="region of interest" description="Disordered" evidence="4">
    <location>
        <begin position="195"/>
        <end position="219"/>
    </location>
</feature>
<dbReference type="InterPro" id="IPR008969">
    <property type="entry name" value="CarboxyPept-like_regulatory"/>
</dbReference>
<organism evidence="5 6">
    <name type="scientific">Candidatus Schekmanbacteria bacterium RIFCSPLOWO2_12_FULL_38_15</name>
    <dbReference type="NCBI Taxonomy" id="1817883"/>
    <lineage>
        <taxon>Bacteria</taxon>
        <taxon>Candidatus Schekmaniibacteriota</taxon>
    </lineage>
</organism>
<dbReference type="Proteomes" id="UP000178082">
    <property type="component" value="Unassembled WGS sequence"/>
</dbReference>
<proteinExistence type="inferred from homology"/>
<evidence type="ECO:0000313" key="6">
    <source>
        <dbReference type="Proteomes" id="UP000178082"/>
    </source>
</evidence>
<keyword evidence="2" id="KW-0964">Secreted</keyword>
<dbReference type="PANTHER" id="PTHR36108:SF13">
    <property type="entry name" value="COLOSSIN-B-RELATED"/>
    <property type="match status" value="1"/>
</dbReference>
<evidence type="ECO:0008006" key="7">
    <source>
        <dbReference type="Google" id="ProtNLM"/>
    </source>
</evidence>
<dbReference type="InterPro" id="IPR013784">
    <property type="entry name" value="Carb-bd-like_fold"/>
</dbReference>
<dbReference type="PANTHER" id="PTHR36108">
    <property type="entry name" value="COLOSSIN-B-RELATED"/>
    <property type="match status" value="1"/>
</dbReference>
<dbReference type="AlphaFoldDB" id="A0A1F7SM44"/>
<accession>A0A1F7SM44</accession>
<evidence type="ECO:0000256" key="3">
    <source>
        <dbReference type="ARBA" id="ARBA00022729"/>
    </source>
</evidence>
<dbReference type="GO" id="GO:0030246">
    <property type="term" value="F:carbohydrate binding"/>
    <property type="evidence" value="ECO:0007669"/>
    <property type="project" value="InterPro"/>
</dbReference>
<dbReference type="SUPFAM" id="SSF49464">
    <property type="entry name" value="Carboxypeptidase regulatory domain-like"/>
    <property type="match status" value="1"/>
</dbReference>
<reference evidence="5 6" key="1">
    <citation type="journal article" date="2016" name="Nat. Commun.">
        <title>Thousands of microbial genomes shed light on interconnected biogeochemical processes in an aquifer system.</title>
        <authorList>
            <person name="Anantharaman K."/>
            <person name="Brown C.T."/>
            <person name="Hug L.A."/>
            <person name="Sharon I."/>
            <person name="Castelle C.J."/>
            <person name="Probst A.J."/>
            <person name="Thomas B.C."/>
            <person name="Singh A."/>
            <person name="Wilkins M.J."/>
            <person name="Karaoz U."/>
            <person name="Brodie E.L."/>
            <person name="Williams K.H."/>
            <person name="Hubbard S.S."/>
            <person name="Banfield J.F."/>
        </authorList>
    </citation>
    <scope>NUCLEOTIDE SEQUENCE [LARGE SCALE GENOMIC DNA]</scope>
</reference>
<name>A0A1F7SM44_9BACT</name>
<evidence type="ECO:0000256" key="4">
    <source>
        <dbReference type="SAM" id="MobiDB-lite"/>
    </source>
</evidence>
<dbReference type="STRING" id="1817883.A3G31_01880"/>
<comment type="similarity">
    <text evidence="1">Belongs to the serine-aspartate repeat-containing protein (SDr) family.</text>
</comment>
<protein>
    <recommendedName>
        <fullName evidence="7">Carboxypeptidase regulatory-like domain-containing protein</fullName>
    </recommendedName>
</protein>
<dbReference type="SUPFAM" id="SSF49452">
    <property type="entry name" value="Starch-binding domain-like"/>
    <property type="match status" value="2"/>
</dbReference>
<sequence>MFKPNSIKWLFIFIITGLFIMSSGIVKGSSNPYYIGPSGDIEGVVADDSGSPVSGANIYYTAGDGNMWYGFYYAVSDEQGKFSITNVIPGSGTLTANAKWYNEGKAENVEVTENSITEQDVVLTLVDTGTISGTVTKTNSSTEDPIAGITVSAFPTYYFPEMMKDGKMSGGMKDMSIVKKDNGLAMQRINPSKIKKEKARIDKKHRGKGKKKPTKEEEKATQSFAGLFFPNYYMYESITPAITDSEGKYSFENLPKGNYSIYIDLEAKSGFERPKEQYIEVLGNDAQEIDFKLSPLKTGSVSGRVINPINPKENPVSGAMVDIYNDTFYGYTVTDADGNYSMLSVPKGEYQISSFSQYSWIASKLYSVSVEEGKNSVVEDIKFKEYEYIMPDEGEDTGGDGDFMDMGKDKMKEKNMGM</sequence>
<evidence type="ECO:0000313" key="5">
    <source>
        <dbReference type="EMBL" id="OGL54850.1"/>
    </source>
</evidence>
<evidence type="ECO:0000256" key="1">
    <source>
        <dbReference type="ARBA" id="ARBA00007257"/>
    </source>
</evidence>
<dbReference type="Pfam" id="PF13620">
    <property type="entry name" value="CarboxypepD_reg"/>
    <property type="match status" value="1"/>
</dbReference>
<comment type="caution">
    <text evidence="5">The sequence shown here is derived from an EMBL/GenBank/DDBJ whole genome shotgun (WGS) entry which is preliminary data.</text>
</comment>
<gene>
    <name evidence="5" type="ORF">A3G31_01880</name>
</gene>
<evidence type="ECO:0000256" key="2">
    <source>
        <dbReference type="ARBA" id="ARBA00022525"/>
    </source>
</evidence>
<feature type="compositionally biased region" description="Basic residues" evidence="4">
    <location>
        <begin position="195"/>
        <end position="213"/>
    </location>
</feature>
<keyword evidence="3" id="KW-0732">Signal</keyword>
<dbReference type="EMBL" id="MGDI01000005">
    <property type="protein sequence ID" value="OGL54850.1"/>
    <property type="molecule type" value="Genomic_DNA"/>
</dbReference>